<dbReference type="Proteomes" id="UP000050863">
    <property type="component" value="Unassembled WGS sequence"/>
</dbReference>
<evidence type="ECO:0000313" key="2">
    <source>
        <dbReference type="Proteomes" id="UP000050863"/>
    </source>
</evidence>
<keyword evidence="2" id="KW-1185">Reference proteome</keyword>
<dbReference type="AlphaFoldDB" id="A0A0R3LRA1"/>
<accession>A0A0R3LRA1</accession>
<protein>
    <submittedName>
        <fullName evidence="1">Uncharacterized protein</fullName>
    </submittedName>
</protein>
<proteinExistence type="predicted"/>
<dbReference type="EMBL" id="LLXZ01000092">
    <property type="protein sequence ID" value="KRR08271.1"/>
    <property type="molecule type" value="Genomic_DNA"/>
</dbReference>
<organism evidence="1 2">
    <name type="scientific">Bradyrhizobium jicamae</name>
    <dbReference type="NCBI Taxonomy" id="280332"/>
    <lineage>
        <taxon>Bacteria</taxon>
        <taxon>Pseudomonadati</taxon>
        <taxon>Pseudomonadota</taxon>
        <taxon>Alphaproteobacteria</taxon>
        <taxon>Hyphomicrobiales</taxon>
        <taxon>Nitrobacteraceae</taxon>
        <taxon>Bradyrhizobium</taxon>
    </lineage>
</organism>
<comment type="caution">
    <text evidence="1">The sequence shown here is derived from an EMBL/GenBank/DDBJ whole genome shotgun (WGS) entry which is preliminary data.</text>
</comment>
<gene>
    <name evidence="1" type="ORF">CQ12_37250</name>
</gene>
<evidence type="ECO:0000313" key="1">
    <source>
        <dbReference type="EMBL" id="KRR08271.1"/>
    </source>
</evidence>
<reference evidence="1 2" key="1">
    <citation type="submission" date="2014-03" db="EMBL/GenBank/DDBJ databases">
        <title>Bradyrhizobium valentinum sp. nov., isolated from effective nodules of Lupinus mariae-josephae, a lupine endemic of basic-lime soils in Eastern Spain.</title>
        <authorList>
            <person name="Duran D."/>
            <person name="Rey L."/>
            <person name="Navarro A."/>
            <person name="Busquets A."/>
            <person name="Imperial J."/>
            <person name="Ruiz-Argueso T."/>
        </authorList>
    </citation>
    <scope>NUCLEOTIDE SEQUENCE [LARGE SCALE GENOMIC DNA]</scope>
    <source>
        <strain evidence="1 2">PAC68</strain>
    </source>
</reference>
<name>A0A0R3LRA1_9BRAD</name>
<sequence>MIFVLGLIVIIKIEKMPCPFVPKQMSGKHPPFSERGVNLVGGLLSGWLESTDTVRCECRMV</sequence>